<organism evidence="1 2">
    <name type="scientific">Puccinia sorghi</name>
    <dbReference type="NCBI Taxonomy" id="27349"/>
    <lineage>
        <taxon>Eukaryota</taxon>
        <taxon>Fungi</taxon>
        <taxon>Dikarya</taxon>
        <taxon>Basidiomycota</taxon>
        <taxon>Pucciniomycotina</taxon>
        <taxon>Pucciniomycetes</taxon>
        <taxon>Pucciniales</taxon>
        <taxon>Pucciniaceae</taxon>
        <taxon>Puccinia</taxon>
    </lineage>
</organism>
<keyword evidence="2" id="KW-1185">Reference proteome</keyword>
<sequence>MPHGVSAYTFYIERIIAWLIYRKPVRRSYRNTTTFGERMKSFKNCSKTNQRALSSPGLAMEKPDSESYIYYHIFPERQKPVVPVLNPLDSLGEDRSAVFFFLLTETYTAQQAISLGKMVLNKELVEELRKGVYSFI</sequence>
<reference evidence="1 2" key="1">
    <citation type="submission" date="2015-08" db="EMBL/GenBank/DDBJ databases">
        <title>Next Generation Sequencing and Analysis of the Genome of Puccinia sorghi L Schw, the Causal Agent of Maize Common Rust.</title>
        <authorList>
            <person name="Rochi L."/>
            <person name="Burguener G."/>
            <person name="Darino M."/>
            <person name="Turjanski A."/>
            <person name="Kreff E."/>
            <person name="Dieguez M.J."/>
            <person name="Sacco F."/>
        </authorList>
    </citation>
    <scope>NUCLEOTIDE SEQUENCE [LARGE SCALE GENOMIC DNA]</scope>
    <source>
        <strain evidence="1 2">RO10H11247</strain>
    </source>
</reference>
<evidence type="ECO:0000313" key="1">
    <source>
        <dbReference type="EMBL" id="KNZ57396.1"/>
    </source>
</evidence>
<name>A0A0L6V9E3_9BASI</name>
<dbReference type="STRING" id="27349.A0A0L6V9E3"/>
<gene>
    <name evidence="1" type="ORF">VP01_216g1</name>
</gene>
<dbReference type="VEuPathDB" id="FungiDB:VP01_216g1"/>
<proteinExistence type="predicted"/>
<dbReference type="Proteomes" id="UP000037035">
    <property type="component" value="Unassembled WGS sequence"/>
</dbReference>
<dbReference type="EMBL" id="LAVV01007025">
    <property type="protein sequence ID" value="KNZ57396.1"/>
    <property type="molecule type" value="Genomic_DNA"/>
</dbReference>
<accession>A0A0L6V9E3</accession>
<dbReference type="AlphaFoldDB" id="A0A0L6V9E3"/>
<evidence type="ECO:0000313" key="2">
    <source>
        <dbReference type="Proteomes" id="UP000037035"/>
    </source>
</evidence>
<comment type="caution">
    <text evidence="1">The sequence shown here is derived from an EMBL/GenBank/DDBJ whole genome shotgun (WGS) entry which is preliminary data.</text>
</comment>
<protein>
    <submittedName>
        <fullName evidence="1">Uncharacterized protein</fullName>
    </submittedName>
</protein>